<organism evidence="1 2">
    <name type="scientific">Anabaenopsis circularis NIES-21</name>
    <dbReference type="NCBI Taxonomy" id="1085406"/>
    <lineage>
        <taxon>Bacteria</taxon>
        <taxon>Bacillati</taxon>
        <taxon>Cyanobacteriota</taxon>
        <taxon>Cyanophyceae</taxon>
        <taxon>Nostocales</taxon>
        <taxon>Nodulariaceae</taxon>
        <taxon>Anabaenopsis</taxon>
    </lineage>
</organism>
<dbReference type="OrthoDB" id="461760at2"/>
<evidence type="ECO:0000313" key="1">
    <source>
        <dbReference type="EMBL" id="BAY17272.1"/>
    </source>
</evidence>
<proteinExistence type="predicted"/>
<evidence type="ECO:0000313" key="2">
    <source>
        <dbReference type="Proteomes" id="UP000218287"/>
    </source>
</evidence>
<gene>
    <name evidence="1" type="ORF">NIES21_31080</name>
</gene>
<evidence type="ECO:0008006" key="3">
    <source>
        <dbReference type="Google" id="ProtNLM"/>
    </source>
</evidence>
<protein>
    <recommendedName>
        <fullName evidence="3">PatU</fullName>
    </recommendedName>
</protein>
<dbReference type="Proteomes" id="UP000218287">
    <property type="component" value="Chromosome"/>
</dbReference>
<accession>A0A1Z4GIH4</accession>
<name>A0A1Z4GIH4_9CYAN</name>
<sequence>MNSDSESLKNQLLTWLLANDVNTSESNLVEFKENDGVNHSLKQSATFASGDPELGGIPQTFKLGDIPTVQDRFQAVLKRRLQTEIENQPPLFPWETQLMEYPERLEERSLSLVPAWGWKAQQSKLNLPITLPETVFRELLEKCQTLLTASLPLGAKLVQAVEDFFPQESSYALNDIAGLVLRSTYRSADVLDQKLNIESDYPDLQPRQQMALSLMAAKQLLENLSLPVTPNSPVVERQWFTSEGLLTLRVEYQSRGKHTQLRVEADLPTKGIVTLRADGTLAMAQSSSAGCLHVELSCQEFNPTYTLEVEFPDIDQQSLLFVINPTI</sequence>
<reference evidence="1 2" key="1">
    <citation type="submission" date="2017-06" db="EMBL/GenBank/DDBJ databases">
        <title>Genome sequencing of cyanobaciteial culture collection at National Institute for Environmental Studies (NIES).</title>
        <authorList>
            <person name="Hirose Y."/>
            <person name="Shimura Y."/>
            <person name="Fujisawa T."/>
            <person name="Nakamura Y."/>
            <person name="Kawachi M."/>
        </authorList>
    </citation>
    <scope>NUCLEOTIDE SEQUENCE [LARGE SCALE GENOMIC DNA]</scope>
    <source>
        <strain evidence="1 2">NIES-21</strain>
    </source>
</reference>
<dbReference type="AlphaFoldDB" id="A0A1Z4GIH4"/>
<dbReference type="EMBL" id="AP018174">
    <property type="protein sequence ID" value="BAY17272.1"/>
    <property type="molecule type" value="Genomic_DNA"/>
</dbReference>
<keyword evidence="2" id="KW-1185">Reference proteome</keyword>